<keyword evidence="2" id="KW-0732">Signal</keyword>
<comment type="caution">
    <text evidence="4">The sequence shown here is derived from an EMBL/GenBank/DDBJ whole genome shotgun (WGS) entry which is preliminary data.</text>
</comment>
<dbReference type="InterPro" id="IPR011089">
    <property type="entry name" value="GmrSD_C"/>
</dbReference>
<protein>
    <submittedName>
        <fullName evidence="4">HNH endonuclease</fullName>
    </submittedName>
</protein>
<dbReference type="GO" id="GO:0004519">
    <property type="term" value="F:endonuclease activity"/>
    <property type="evidence" value="ECO:0007669"/>
    <property type="project" value="UniProtKB-KW"/>
</dbReference>
<dbReference type="Proteomes" id="UP000270343">
    <property type="component" value="Unassembled WGS sequence"/>
</dbReference>
<keyword evidence="4" id="KW-0378">Hydrolase</keyword>
<feature type="compositionally biased region" description="Acidic residues" evidence="1">
    <location>
        <begin position="49"/>
        <end position="64"/>
    </location>
</feature>
<proteinExistence type="predicted"/>
<evidence type="ECO:0000313" key="4">
    <source>
        <dbReference type="EMBL" id="RKN71043.1"/>
    </source>
</evidence>
<dbReference type="AlphaFoldDB" id="A0A3B0BD39"/>
<keyword evidence="4" id="KW-0255">Endonuclease</keyword>
<dbReference type="InterPro" id="IPR006311">
    <property type="entry name" value="TAT_signal"/>
</dbReference>
<accession>A0A3B0BD39</accession>
<keyword evidence="5" id="KW-1185">Reference proteome</keyword>
<reference evidence="4 5" key="1">
    <citation type="journal article" date="2015" name="Antonie Van Leeuwenhoek">
        <title>Streptomyces klenkii sp. nov., isolated from deep marine sediment.</title>
        <authorList>
            <person name="Veyisoglu A."/>
            <person name="Sahin N."/>
        </authorList>
    </citation>
    <scope>NUCLEOTIDE SEQUENCE [LARGE SCALE GENOMIC DNA]</scope>
    <source>
        <strain evidence="4 5">KCTC 29202</strain>
    </source>
</reference>
<organism evidence="4 5">
    <name type="scientific">Streptomyces klenkii</name>
    <dbReference type="NCBI Taxonomy" id="1420899"/>
    <lineage>
        <taxon>Bacteria</taxon>
        <taxon>Bacillati</taxon>
        <taxon>Actinomycetota</taxon>
        <taxon>Actinomycetes</taxon>
        <taxon>Kitasatosporales</taxon>
        <taxon>Streptomycetaceae</taxon>
        <taxon>Streptomyces</taxon>
    </lineage>
</organism>
<dbReference type="PANTHER" id="PTHR24094:SF15">
    <property type="entry name" value="AMP-DEPENDENT SYNTHETASE_LIGASE DOMAIN-CONTAINING PROTEIN-RELATED"/>
    <property type="match status" value="1"/>
</dbReference>
<name>A0A3B0BD39_9ACTN</name>
<feature type="region of interest" description="Disordered" evidence="1">
    <location>
        <begin position="24"/>
        <end position="114"/>
    </location>
</feature>
<evidence type="ECO:0000313" key="5">
    <source>
        <dbReference type="Proteomes" id="UP000270343"/>
    </source>
</evidence>
<dbReference type="RefSeq" id="WP_120756721.1">
    <property type="nucleotide sequence ID" value="NZ_JBIBGF010000007.1"/>
</dbReference>
<feature type="compositionally biased region" description="Low complexity" evidence="1">
    <location>
        <begin position="75"/>
        <end position="85"/>
    </location>
</feature>
<dbReference type="Pfam" id="PF07510">
    <property type="entry name" value="GmrSD_C"/>
    <property type="match status" value="1"/>
</dbReference>
<sequence length="301" mass="33128">MSRSRRLVITFATAAALLPAALPGTAARATPPPPGPDAPQSGHHRAPLDYDENECEGATADEGDVFAPPKTDTTGHPAGTHAQPPHAQPPHAQPPHAQTSHTRPAHHRVLPQKWPRNVPDTKEAVRMLGDLKVRTFNSRGYQRKYFGGSSCWVRHGIDQCTTREVALKLQSVVPAKLDGRCKVVGGRWHSEYDNRDMADPAHVDIDHIVPLRQAWGAGAHDWTDRKRREFANDLTASPELVAVSTWSNRRKMDKGPDQWMPAAGAECNYSRAWIGVKDYYGLSVTTSEKAKLTQVLSGCRD</sequence>
<dbReference type="OrthoDB" id="5196645at2"/>
<dbReference type="PANTHER" id="PTHR24094">
    <property type="entry name" value="SECRETED PROTEIN"/>
    <property type="match status" value="1"/>
</dbReference>
<evidence type="ECO:0000256" key="1">
    <source>
        <dbReference type="SAM" id="MobiDB-lite"/>
    </source>
</evidence>
<feature type="chain" id="PRO_5039441805" evidence="2">
    <location>
        <begin position="27"/>
        <end position="301"/>
    </location>
</feature>
<evidence type="ECO:0000256" key="2">
    <source>
        <dbReference type="SAM" id="SignalP"/>
    </source>
</evidence>
<keyword evidence="4" id="KW-0540">Nuclease</keyword>
<gene>
    <name evidence="4" type="ORF">D7231_19410</name>
</gene>
<dbReference type="EMBL" id="RBAM01000007">
    <property type="protein sequence ID" value="RKN71043.1"/>
    <property type="molecule type" value="Genomic_DNA"/>
</dbReference>
<evidence type="ECO:0000259" key="3">
    <source>
        <dbReference type="Pfam" id="PF07510"/>
    </source>
</evidence>
<dbReference type="PROSITE" id="PS51318">
    <property type="entry name" value="TAT"/>
    <property type="match status" value="1"/>
</dbReference>
<feature type="domain" description="GmrSD restriction endonucleases C-terminal" evidence="3">
    <location>
        <begin position="180"/>
        <end position="294"/>
    </location>
</feature>
<feature type="signal peptide" evidence="2">
    <location>
        <begin position="1"/>
        <end position="26"/>
    </location>
</feature>